<proteinExistence type="predicted"/>
<feature type="region of interest" description="Disordered" evidence="1">
    <location>
        <begin position="158"/>
        <end position="209"/>
    </location>
</feature>
<evidence type="ECO:0000256" key="1">
    <source>
        <dbReference type="SAM" id="MobiDB-lite"/>
    </source>
</evidence>
<evidence type="ECO:0000313" key="2">
    <source>
        <dbReference type="EMBL" id="EJK44601.1"/>
    </source>
</evidence>
<protein>
    <submittedName>
        <fullName evidence="2">Uncharacterized protein</fullName>
    </submittedName>
</protein>
<reference evidence="2 3" key="1">
    <citation type="journal article" date="2012" name="Genome Biol.">
        <title>Genome and low-iron response of an oceanic diatom adapted to chronic iron limitation.</title>
        <authorList>
            <person name="Lommer M."/>
            <person name="Specht M."/>
            <person name="Roy A.S."/>
            <person name="Kraemer L."/>
            <person name="Andreson R."/>
            <person name="Gutowska M.A."/>
            <person name="Wolf J."/>
            <person name="Bergner S.V."/>
            <person name="Schilhabel M.B."/>
            <person name="Klostermeier U.C."/>
            <person name="Beiko R.G."/>
            <person name="Rosenstiel P."/>
            <person name="Hippler M."/>
            <person name="Laroche J."/>
        </authorList>
    </citation>
    <scope>NUCLEOTIDE SEQUENCE [LARGE SCALE GENOMIC DNA]</scope>
    <source>
        <strain evidence="2 3">CCMP1005</strain>
    </source>
</reference>
<feature type="compositionally biased region" description="Gly residues" evidence="1">
    <location>
        <begin position="1"/>
        <end position="10"/>
    </location>
</feature>
<feature type="compositionally biased region" description="Gly residues" evidence="1">
    <location>
        <begin position="17"/>
        <end position="27"/>
    </location>
</feature>
<feature type="compositionally biased region" description="Low complexity" evidence="1">
    <location>
        <begin position="107"/>
        <end position="117"/>
    </location>
</feature>
<keyword evidence="3" id="KW-1185">Reference proteome</keyword>
<feature type="region of interest" description="Disordered" evidence="1">
    <location>
        <begin position="226"/>
        <end position="248"/>
    </location>
</feature>
<feature type="compositionally biased region" description="Pro residues" evidence="1">
    <location>
        <begin position="190"/>
        <end position="205"/>
    </location>
</feature>
<dbReference type="AlphaFoldDB" id="K0R7E4"/>
<name>K0R7E4_THAOC</name>
<feature type="non-terminal residue" evidence="2">
    <location>
        <position position="1"/>
    </location>
</feature>
<gene>
    <name evidence="2" type="ORF">THAOC_36847</name>
</gene>
<comment type="caution">
    <text evidence="2">The sequence shown here is derived from an EMBL/GenBank/DDBJ whole genome shotgun (WGS) entry which is preliminary data.</text>
</comment>
<feature type="region of interest" description="Disordered" evidence="1">
    <location>
        <begin position="1"/>
        <end position="124"/>
    </location>
</feature>
<sequence length="248" mass="24106">SGKTGGGSAGGREDGSGKSGKTGGESRGGNVRAGDRCNYPKYDNCSVGPSSSGKAGKTKGGSGGALEESGKSGKTKGGSGSGLDASGKGGKSGSDEITDREDGSGKSGKTGSDGAAGLSDVSSKVSPAALEVGLRGALISPGTAHRLTAFYPCSSLSHLPSPPDPLQGGKSGSGGGGSQGAPTICSWESPPTPEIPIITPSPTPEPTLGILEIITPQPTFEVSIFSTQGSTPTVSKETTGPPTKSRSV</sequence>
<accession>K0R7E4</accession>
<dbReference type="Proteomes" id="UP000266841">
    <property type="component" value="Unassembled WGS sequence"/>
</dbReference>
<evidence type="ECO:0000313" key="3">
    <source>
        <dbReference type="Proteomes" id="UP000266841"/>
    </source>
</evidence>
<feature type="compositionally biased region" description="Gly residues" evidence="1">
    <location>
        <begin position="75"/>
        <end position="92"/>
    </location>
</feature>
<dbReference type="EMBL" id="AGNL01049468">
    <property type="protein sequence ID" value="EJK44601.1"/>
    <property type="molecule type" value="Genomic_DNA"/>
</dbReference>
<organism evidence="2 3">
    <name type="scientific">Thalassiosira oceanica</name>
    <name type="common">Marine diatom</name>
    <dbReference type="NCBI Taxonomy" id="159749"/>
    <lineage>
        <taxon>Eukaryota</taxon>
        <taxon>Sar</taxon>
        <taxon>Stramenopiles</taxon>
        <taxon>Ochrophyta</taxon>
        <taxon>Bacillariophyta</taxon>
        <taxon>Coscinodiscophyceae</taxon>
        <taxon>Thalassiosirophycidae</taxon>
        <taxon>Thalassiosirales</taxon>
        <taxon>Thalassiosiraceae</taxon>
        <taxon>Thalassiosira</taxon>
    </lineage>
</organism>
<feature type="compositionally biased region" description="Gly residues" evidence="1">
    <location>
        <begin position="169"/>
        <end position="179"/>
    </location>
</feature>